<feature type="region of interest" description="Disordered" evidence="1">
    <location>
        <begin position="1"/>
        <end position="59"/>
    </location>
</feature>
<organism evidence="2 3">
    <name type="scientific">Thiorhodovibrio frisius</name>
    <dbReference type="NCBI Taxonomy" id="631362"/>
    <lineage>
        <taxon>Bacteria</taxon>
        <taxon>Pseudomonadati</taxon>
        <taxon>Pseudomonadota</taxon>
        <taxon>Gammaproteobacteria</taxon>
        <taxon>Chromatiales</taxon>
        <taxon>Chromatiaceae</taxon>
        <taxon>Thiorhodovibrio</taxon>
    </lineage>
</organism>
<protein>
    <submittedName>
        <fullName evidence="2">Uncharacterized protein</fullName>
    </submittedName>
</protein>
<name>H8YVR7_9GAMM</name>
<evidence type="ECO:0000256" key="1">
    <source>
        <dbReference type="SAM" id="MobiDB-lite"/>
    </source>
</evidence>
<dbReference type="Proteomes" id="UP000002964">
    <property type="component" value="Unassembled WGS sequence"/>
</dbReference>
<dbReference type="AlphaFoldDB" id="H8YVR7"/>
<dbReference type="RefSeq" id="WP_009146630.1">
    <property type="nucleotide sequence ID" value="NZ_JH603163.1"/>
</dbReference>
<gene>
    <name evidence="2" type="ORF">Thi970DRAFT_00144</name>
</gene>
<evidence type="ECO:0000313" key="2">
    <source>
        <dbReference type="EMBL" id="EIC24007.1"/>
    </source>
</evidence>
<sequence>MTWQSQRAPMEFGHHEAGALRGPKRLSLAPQISQIITPDQGPGRPGHGQTDNGRQQAIGWRARVGLLR</sequence>
<evidence type="ECO:0000313" key="3">
    <source>
        <dbReference type="Proteomes" id="UP000002964"/>
    </source>
</evidence>
<reference evidence="2 3" key="2">
    <citation type="submission" date="2011-11" db="EMBL/GenBank/DDBJ databases">
        <authorList>
            <consortium name="US DOE Joint Genome Institute"/>
            <person name="Lucas S."/>
            <person name="Han J."/>
            <person name="Lapidus A."/>
            <person name="Cheng J.-F."/>
            <person name="Goodwin L."/>
            <person name="Pitluck S."/>
            <person name="Peters L."/>
            <person name="Ovchinnikova G."/>
            <person name="Zhang X."/>
            <person name="Detter J.C."/>
            <person name="Han C."/>
            <person name="Tapia R."/>
            <person name="Land M."/>
            <person name="Hauser L."/>
            <person name="Kyrpides N."/>
            <person name="Ivanova N."/>
            <person name="Pagani I."/>
            <person name="Vogl K."/>
            <person name="Liu Z."/>
            <person name="Overmann J."/>
            <person name="Frigaard N.-U."/>
            <person name="Bryant D."/>
            <person name="Woyke T."/>
        </authorList>
    </citation>
    <scope>NUCLEOTIDE SEQUENCE [LARGE SCALE GENOMIC DNA]</scope>
    <source>
        <strain evidence="2 3">970</strain>
    </source>
</reference>
<dbReference type="EMBL" id="JH603163">
    <property type="protein sequence ID" value="EIC24007.1"/>
    <property type="molecule type" value="Genomic_DNA"/>
</dbReference>
<accession>H8YVR7</accession>
<reference evidence="3" key="1">
    <citation type="submission" date="2011-06" db="EMBL/GenBank/DDBJ databases">
        <authorList>
            <consortium name="US DOE Joint Genome Institute (JGI-PGF)"/>
            <person name="Lucas S."/>
            <person name="Han J."/>
            <person name="Lapidus A."/>
            <person name="Cheng J.-F."/>
            <person name="Goodwin L."/>
            <person name="Pitluck S."/>
            <person name="Peters L."/>
            <person name="Land M.L."/>
            <person name="Hauser L."/>
            <person name="Vogl K."/>
            <person name="Liu Z."/>
            <person name="Overmann J."/>
            <person name="Frigaard N.-U."/>
            <person name="Bryant D.A."/>
            <person name="Woyke T.J."/>
        </authorList>
    </citation>
    <scope>NUCLEOTIDE SEQUENCE [LARGE SCALE GENOMIC DNA]</scope>
    <source>
        <strain evidence="3">970</strain>
    </source>
</reference>
<proteinExistence type="predicted"/>
<keyword evidence="3" id="KW-1185">Reference proteome</keyword>
<dbReference type="HOGENOM" id="CLU_2792736_0_0_6"/>